<dbReference type="GO" id="GO:0005886">
    <property type="term" value="C:plasma membrane"/>
    <property type="evidence" value="ECO:0007669"/>
    <property type="project" value="InterPro"/>
</dbReference>
<dbReference type="AlphaFoldDB" id="A0A955LWE0"/>
<sequence length="141" mass="15776">MPLHNRNTNTVQSFIRTLSFLIIFGVLALFTLLPTIGSFADESAGGMGLFFIFLFIDFWIASVFSKMFYVLPEWEKLVLLRLGSFDGVKGPGFFIIPPFIYSVADIVDVRITTQKVEATATLTQDNVPTTVTAAIEYHIED</sequence>
<evidence type="ECO:0000313" key="3">
    <source>
        <dbReference type="EMBL" id="MCA9397431.1"/>
    </source>
</evidence>
<keyword evidence="1" id="KW-0472">Membrane</keyword>
<feature type="non-terminal residue" evidence="3">
    <location>
        <position position="141"/>
    </location>
</feature>
<evidence type="ECO:0000313" key="4">
    <source>
        <dbReference type="Proteomes" id="UP000699691"/>
    </source>
</evidence>
<dbReference type="InterPro" id="IPR001972">
    <property type="entry name" value="Stomatin_HflK_fam"/>
</dbReference>
<dbReference type="EMBL" id="JAGQKY010000037">
    <property type="protein sequence ID" value="MCA9397431.1"/>
    <property type="molecule type" value="Genomic_DNA"/>
</dbReference>
<evidence type="ECO:0000256" key="1">
    <source>
        <dbReference type="SAM" id="Phobius"/>
    </source>
</evidence>
<reference evidence="3" key="1">
    <citation type="submission" date="2020-04" db="EMBL/GenBank/DDBJ databases">
        <authorList>
            <person name="Zhang T."/>
        </authorList>
    </citation>
    <scope>NUCLEOTIDE SEQUENCE</scope>
    <source>
        <strain evidence="3">HKST-UBA02</strain>
    </source>
</reference>
<accession>A0A955LWE0</accession>
<gene>
    <name evidence="3" type="ORF">KC573_01265</name>
</gene>
<comment type="caution">
    <text evidence="3">The sequence shown here is derived from an EMBL/GenBank/DDBJ whole genome shotgun (WGS) entry which is preliminary data.</text>
</comment>
<dbReference type="PANTHER" id="PTHR10264">
    <property type="entry name" value="BAND 7 PROTEIN-RELATED"/>
    <property type="match status" value="1"/>
</dbReference>
<dbReference type="Pfam" id="PF01145">
    <property type="entry name" value="Band_7"/>
    <property type="match status" value="1"/>
</dbReference>
<evidence type="ECO:0000259" key="2">
    <source>
        <dbReference type="Pfam" id="PF01145"/>
    </source>
</evidence>
<name>A0A955LWE0_UNCKA</name>
<feature type="domain" description="Band 7" evidence="2">
    <location>
        <begin position="70"/>
        <end position="140"/>
    </location>
</feature>
<keyword evidence="1" id="KW-1133">Transmembrane helix</keyword>
<dbReference type="PRINTS" id="PR00721">
    <property type="entry name" value="STOMATIN"/>
</dbReference>
<dbReference type="InterPro" id="IPR043202">
    <property type="entry name" value="Band-7_stomatin-like"/>
</dbReference>
<dbReference type="PANTHER" id="PTHR10264:SF19">
    <property type="entry name" value="AT06885P-RELATED"/>
    <property type="match status" value="1"/>
</dbReference>
<dbReference type="Proteomes" id="UP000699691">
    <property type="component" value="Unassembled WGS sequence"/>
</dbReference>
<proteinExistence type="predicted"/>
<keyword evidence="1" id="KW-0812">Transmembrane</keyword>
<dbReference type="InterPro" id="IPR001107">
    <property type="entry name" value="Band_7"/>
</dbReference>
<feature type="transmembrane region" description="Helical" evidence="1">
    <location>
        <begin position="46"/>
        <end position="71"/>
    </location>
</feature>
<reference evidence="3" key="2">
    <citation type="journal article" date="2021" name="Microbiome">
        <title>Successional dynamics and alternative stable states in a saline activated sludge microbial community over 9 years.</title>
        <authorList>
            <person name="Wang Y."/>
            <person name="Ye J."/>
            <person name="Ju F."/>
            <person name="Liu L."/>
            <person name="Boyd J.A."/>
            <person name="Deng Y."/>
            <person name="Parks D.H."/>
            <person name="Jiang X."/>
            <person name="Yin X."/>
            <person name="Woodcroft B.J."/>
            <person name="Tyson G.W."/>
            <person name="Hugenholtz P."/>
            <person name="Polz M.F."/>
            <person name="Zhang T."/>
        </authorList>
    </citation>
    <scope>NUCLEOTIDE SEQUENCE</scope>
    <source>
        <strain evidence="3">HKST-UBA02</strain>
    </source>
</reference>
<feature type="transmembrane region" description="Helical" evidence="1">
    <location>
        <begin position="20"/>
        <end position="40"/>
    </location>
</feature>
<protein>
    <submittedName>
        <fullName evidence="3">SPFH domain-containing protein</fullName>
    </submittedName>
</protein>
<organism evidence="3 4">
    <name type="scientific">candidate division WWE3 bacterium</name>
    <dbReference type="NCBI Taxonomy" id="2053526"/>
    <lineage>
        <taxon>Bacteria</taxon>
        <taxon>Katanobacteria</taxon>
    </lineage>
</organism>